<feature type="domain" description="HTH tetR-type" evidence="3">
    <location>
        <begin position="10"/>
        <end position="70"/>
    </location>
</feature>
<dbReference type="InterPro" id="IPR001647">
    <property type="entry name" value="HTH_TetR"/>
</dbReference>
<name>A0ABT8TF75_9GAMM</name>
<gene>
    <name evidence="4" type="ORF">QWI16_02200</name>
</gene>
<protein>
    <submittedName>
        <fullName evidence="4">TetR/AcrR family transcriptional regulator</fullName>
    </submittedName>
</protein>
<dbReference type="PRINTS" id="PR00455">
    <property type="entry name" value="HTHTETR"/>
</dbReference>
<keyword evidence="5" id="KW-1185">Reference proteome</keyword>
<keyword evidence="1 2" id="KW-0238">DNA-binding</keyword>
<dbReference type="SUPFAM" id="SSF48498">
    <property type="entry name" value="Tetracyclin repressor-like, C-terminal domain"/>
    <property type="match status" value="1"/>
</dbReference>
<evidence type="ECO:0000259" key="3">
    <source>
        <dbReference type="PROSITE" id="PS50977"/>
    </source>
</evidence>
<evidence type="ECO:0000313" key="4">
    <source>
        <dbReference type="EMBL" id="MDO3380967.1"/>
    </source>
</evidence>
<evidence type="ECO:0000256" key="2">
    <source>
        <dbReference type="PROSITE-ProRule" id="PRU00335"/>
    </source>
</evidence>
<dbReference type="PROSITE" id="PS50977">
    <property type="entry name" value="HTH_TETR_2"/>
    <property type="match status" value="1"/>
</dbReference>
<sequence>MRTPDDKLAARRREQILAAAYRCFVRTGFHSTGMKAICTEAGLSPGAVYRYFPGKSDIISALVASEQKHVDRALEKLASAKDPAKALVRFAGQLAKDACKEPENILATEIFAEACRDQQIAAILRASEQALVEALHRWIVSAVQAKTLALHIKPLDMAQLVVSLGYGVSSYHLLDQRFGASKAAELVQQAVKAQIQHG</sequence>
<dbReference type="SUPFAM" id="SSF46689">
    <property type="entry name" value="Homeodomain-like"/>
    <property type="match status" value="1"/>
</dbReference>
<dbReference type="Proteomes" id="UP001168380">
    <property type="component" value="Unassembled WGS sequence"/>
</dbReference>
<dbReference type="PANTHER" id="PTHR30055:SF226">
    <property type="entry name" value="HTH-TYPE TRANSCRIPTIONAL REGULATOR PKSA"/>
    <property type="match status" value="1"/>
</dbReference>
<dbReference type="Gene3D" id="1.10.357.10">
    <property type="entry name" value="Tetracycline Repressor, domain 2"/>
    <property type="match status" value="1"/>
</dbReference>
<dbReference type="EMBL" id="JAULRT010000032">
    <property type="protein sequence ID" value="MDO3380967.1"/>
    <property type="molecule type" value="Genomic_DNA"/>
</dbReference>
<evidence type="ECO:0000256" key="1">
    <source>
        <dbReference type="ARBA" id="ARBA00023125"/>
    </source>
</evidence>
<dbReference type="Pfam" id="PF00440">
    <property type="entry name" value="TetR_N"/>
    <property type="match status" value="1"/>
</dbReference>
<proteinExistence type="predicted"/>
<evidence type="ECO:0000313" key="5">
    <source>
        <dbReference type="Proteomes" id="UP001168380"/>
    </source>
</evidence>
<feature type="DNA-binding region" description="H-T-H motif" evidence="2">
    <location>
        <begin position="33"/>
        <end position="52"/>
    </location>
</feature>
<dbReference type="InterPro" id="IPR050109">
    <property type="entry name" value="HTH-type_TetR-like_transc_reg"/>
</dbReference>
<dbReference type="InterPro" id="IPR009057">
    <property type="entry name" value="Homeodomain-like_sf"/>
</dbReference>
<dbReference type="PANTHER" id="PTHR30055">
    <property type="entry name" value="HTH-TYPE TRANSCRIPTIONAL REGULATOR RUTR"/>
    <property type="match status" value="1"/>
</dbReference>
<reference evidence="4" key="1">
    <citation type="submission" date="2023-07" db="EMBL/GenBank/DDBJ databases">
        <title>Gilvimarinus algae sp. nov., isolated from the surface of Kelp.</title>
        <authorList>
            <person name="Sun Y.Y."/>
            <person name="Gong Y."/>
            <person name="Du Z.J."/>
        </authorList>
    </citation>
    <scope>NUCLEOTIDE SEQUENCE</scope>
    <source>
        <strain evidence="4">SDUM040014</strain>
    </source>
</reference>
<dbReference type="InterPro" id="IPR036271">
    <property type="entry name" value="Tet_transcr_reg_TetR-rel_C_sf"/>
</dbReference>
<organism evidence="4 5">
    <name type="scientific">Gilvimarinus algae</name>
    <dbReference type="NCBI Taxonomy" id="3058037"/>
    <lineage>
        <taxon>Bacteria</taxon>
        <taxon>Pseudomonadati</taxon>
        <taxon>Pseudomonadota</taxon>
        <taxon>Gammaproteobacteria</taxon>
        <taxon>Cellvibrionales</taxon>
        <taxon>Cellvibrionaceae</taxon>
        <taxon>Gilvimarinus</taxon>
    </lineage>
</organism>
<accession>A0ABT8TF75</accession>
<dbReference type="RefSeq" id="WP_302711090.1">
    <property type="nucleotide sequence ID" value="NZ_JAULRT010000032.1"/>
</dbReference>
<comment type="caution">
    <text evidence="4">The sequence shown here is derived from an EMBL/GenBank/DDBJ whole genome shotgun (WGS) entry which is preliminary data.</text>
</comment>